<evidence type="ECO:0000313" key="3">
    <source>
        <dbReference type="Proteomes" id="UP000006852"/>
    </source>
</evidence>
<organism evidence="2 3">
    <name type="scientific">Treponema succinifaciens (strain ATCC 33096 / DSM 2489 / 6091)</name>
    <dbReference type="NCBI Taxonomy" id="869209"/>
    <lineage>
        <taxon>Bacteria</taxon>
        <taxon>Pseudomonadati</taxon>
        <taxon>Spirochaetota</taxon>
        <taxon>Spirochaetia</taxon>
        <taxon>Spirochaetales</taxon>
        <taxon>Treponemataceae</taxon>
        <taxon>Treponema</taxon>
    </lineage>
</organism>
<dbReference type="InterPro" id="IPR036397">
    <property type="entry name" value="RNaseH_sf"/>
</dbReference>
<reference evidence="2 3" key="1">
    <citation type="journal article" date="2011" name="Stand. Genomic Sci.">
        <title>Complete genome sequence of Treponema succinifaciens type strain (6091).</title>
        <authorList>
            <person name="Han C."/>
            <person name="Gronow S."/>
            <person name="Teshima H."/>
            <person name="Lapidus A."/>
            <person name="Nolan M."/>
            <person name="Lucas S."/>
            <person name="Hammon N."/>
            <person name="Deshpande S."/>
            <person name="Cheng J.F."/>
            <person name="Zeytun A."/>
            <person name="Tapia R."/>
            <person name="Goodwin L."/>
            <person name="Pitluck S."/>
            <person name="Liolios K."/>
            <person name="Pagani I."/>
            <person name="Ivanova N."/>
            <person name="Mavromatis K."/>
            <person name="Mikhailova N."/>
            <person name="Huntemann M."/>
            <person name="Pati A."/>
            <person name="Chen A."/>
            <person name="Palaniappan K."/>
            <person name="Land M."/>
            <person name="Hauser L."/>
            <person name="Brambilla E.M."/>
            <person name="Rohde M."/>
            <person name="Goker M."/>
            <person name="Woyke T."/>
            <person name="Bristow J."/>
            <person name="Eisen J.A."/>
            <person name="Markowitz V."/>
            <person name="Hugenholtz P."/>
            <person name="Kyrpides N.C."/>
            <person name="Klenk H.P."/>
            <person name="Detter J.C."/>
        </authorList>
    </citation>
    <scope>NUCLEOTIDE SEQUENCE [LARGE SCALE GENOMIC DNA]</scope>
    <source>
        <strain evidence="3">ATCC 33096 / DSM 2489 / 6091</strain>
    </source>
</reference>
<dbReference type="Gene3D" id="3.30.420.10">
    <property type="entry name" value="Ribonuclease H-like superfamily/Ribonuclease H"/>
    <property type="match status" value="1"/>
</dbReference>
<evidence type="ECO:0000259" key="1">
    <source>
        <dbReference type="PROSITE" id="PS50994"/>
    </source>
</evidence>
<dbReference type="PANTHER" id="PTHR46889">
    <property type="entry name" value="TRANSPOSASE INSF FOR INSERTION SEQUENCE IS3B-RELATED"/>
    <property type="match status" value="1"/>
</dbReference>
<dbReference type="HOGENOM" id="CLU_027402_10_0_12"/>
<dbReference type="EMBL" id="CP002631">
    <property type="protein sequence ID" value="AEB13423.1"/>
    <property type="molecule type" value="Genomic_DNA"/>
</dbReference>
<dbReference type="InterPro" id="IPR012337">
    <property type="entry name" value="RNaseH-like_sf"/>
</dbReference>
<dbReference type="InterPro" id="IPR050900">
    <property type="entry name" value="Transposase_IS3/IS150/IS904"/>
</dbReference>
<dbReference type="SUPFAM" id="SSF53098">
    <property type="entry name" value="Ribonuclease H-like"/>
    <property type="match status" value="1"/>
</dbReference>
<keyword evidence="3" id="KW-1185">Reference proteome</keyword>
<dbReference type="PANTHER" id="PTHR46889:SF4">
    <property type="entry name" value="TRANSPOSASE INSO FOR INSERTION SEQUENCE ELEMENT IS911B-RELATED"/>
    <property type="match status" value="1"/>
</dbReference>
<dbReference type="AlphaFoldDB" id="F2NXV3"/>
<feature type="domain" description="Integrase catalytic" evidence="1">
    <location>
        <begin position="44"/>
        <end position="205"/>
    </location>
</feature>
<name>F2NXV3_TRES6</name>
<reference evidence="3" key="2">
    <citation type="submission" date="2011-04" db="EMBL/GenBank/DDBJ databases">
        <title>The complete genome of chromosome of Treponema succinifaciens DSM 2489.</title>
        <authorList>
            <person name="Lucas S."/>
            <person name="Copeland A."/>
            <person name="Lapidus A."/>
            <person name="Bruce D."/>
            <person name="Goodwin L."/>
            <person name="Pitluck S."/>
            <person name="Peters L."/>
            <person name="Kyrpides N."/>
            <person name="Mavromatis K."/>
            <person name="Ivanova N."/>
            <person name="Ovchinnikova G."/>
            <person name="Teshima H."/>
            <person name="Detter J.C."/>
            <person name="Tapia R."/>
            <person name="Han C."/>
            <person name="Land M."/>
            <person name="Hauser L."/>
            <person name="Markowitz V."/>
            <person name="Cheng J.-F."/>
            <person name="Hugenholtz P."/>
            <person name="Woyke T."/>
            <person name="Wu D."/>
            <person name="Gronow S."/>
            <person name="Wellnitz S."/>
            <person name="Brambilla E."/>
            <person name="Klenk H.-P."/>
            <person name="Eisen J.A."/>
        </authorList>
    </citation>
    <scope>NUCLEOTIDE SEQUENCE [LARGE SCALE GENOMIC DNA]</scope>
    <source>
        <strain evidence="3">ATCC 33096 / DSM 2489 / 6091</strain>
    </source>
</reference>
<dbReference type="GO" id="GO:0003676">
    <property type="term" value="F:nucleic acid binding"/>
    <property type="evidence" value="ECO:0007669"/>
    <property type="project" value="InterPro"/>
</dbReference>
<proteinExistence type="predicted"/>
<dbReference type="InterPro" id="IPR001584">
    <property type="entry name" value="Integrase_cat-core"/>
</dbReference>
<dbReference type="PROSITE" id="PS50994">
    <property type="entry name" value="INTEGRASE"/>
    <property type="match status" value="1"/>
</dbReference>
<dbReference type="STRING" id="869209.Tresu_0472"/>
<dbReference type="KEGG" id="tsu:Tresu_0472"/>
<gene>
    <name evidence="2" type="ordered locus">Tresu_0472</name>
</gene>
<dbReference type="Pfam" id="PF13683">
    <property type="entry name" value="rve_3"/>
    <property type="match status" value="1"/>
</dbReference>
<sequence length="233" mass="27406">MSSGYVKNVAFVRPASVYNIMKEYDLVHKWAKNEGEAKKKGFDQPEAPHEQWHTDISYIKVPGVFYYFISIMDGYSRKIPDWALCENMEGINIELLVARVKEKYPEAKARIIHDNGKQFISKDFKSLVSLLELYETAARICHPQSNGKLERFHSTLKTEHVRKTPYFSYEDAKEKMAQWIDFYNNGRLHSALLYLTPADYFEGRKESRLAERREKLHTADINRKAYWLQQQQA</sequence>
<dbReference type="GO" id="GO:0015074">
    <property type="term" value="P:DNA integration"/>
    <property type="evidence" value="ECO:0007669"/>
    <property type="project" value="InterPro"/>
</dbReference>
<evidence type="ECO:0000313" key="2">
    <source>
        <dbReference type="EMBL" id="AEB13423.1"/>
    </source>
</evidence>
<accession>F2NXV3</accession>
<protein>
    <submittedName>
        <fullName evidence="2">Integrase catalytic region</fullName>
    </submittedName>
</protein>
<dbReference type="eggNOG" id="COG2801">
    <property type="taxonomic scope" value="Bacteria"/>
</dbReference>
<dbReference type="Proteomes" id="UP000006852">
    <property type="component" value="Chromosome"/>
</dbReference>